<dbReference type="PANTHER" id="PTHR24030:SF0">
    <property type="entry name" value="PROTEIN CMSS1"/>
    <property type="match status" value="1"/>
</dbReference>
<protein>
    <submittedName>
        <fullName evidence="2">Uncharacterized protein</fullName>
    </submittedName>
</protein>
<dbReference type="Proteomes" id="UP001165160">
    <property type="component" value="Unassembled WGS sequence"/>
</dbReference>
<name>A0A9W7FFN3_9STRA</name>
<accession>A0A9W7FFN3</accession>
<dbReference type="EMBL" id="BRXX01000427">
    <property type="protein sequence ID" value="GMI11292.1"/>
    <property type="molecule type" value="Genomic_DNA"/>
</dbReference>
<evidence type="ECO:0000256" key="1">
    <source>
        <dbReference type="SAM" id="MobiDB-lite"/>
    </source>
</evidence>
<dbReference type="Gene3D" id="3.40.50.300">
    <property type="entry name" value="P-loop containing nucleotide triphosphate hydrolases"/>
    <property type="match status" value="1"/>
</dbReference>
<dbReference type="PANTHER" id="PTHR24030">
    <property type="entry name" value="PROTEIN CMSS1"/>
    <property type="match status" value="1"/>
</dbReference>
<dbReference type="Pfam" id="PF14617">
    <property type="entry name" value="CMS1"/>
    <property type="match status" value="1"/>
</dbReference>
<sequence length="301" mass="32926">MGDDIDDEYFDFSASNGEEIVADLIDSEGLSAKSGFQVNEGDATLSLKDNDAELSTSTGKRRAELKSGEEEETSQKKKKKKKKDKPPSAQSNSQLLITTGRTITSRPLPAHCAFFNAAYLPTLAEAGFQGVEGLTVDKFVGTPIQSTTKIEDLDSQFLSFLRLHLLPPHKGGNKRLKNWRSPSPLATIISSSAKRSCEILKILKGLNVRVGKLFSKNMKKEDQIAMLTSNAYPICCGTPSRILALLEHGALSFEKTELLVMDCKEDGKGFNVITLKDTRGEVCRLVKGFVEGVEGCKISLY</sequence>
<evidence type="ECO:0000313" key="2">
    <source>
        <dbReference type="EMBL" id="GMI11292.1"/>
    </source>
</evidence>
<dbReference type="InterPro" id="IPR032704">
    <property type="entry name" value="Cms1"/>
</dbReference>
<proteinExistence type="predicted"/>
<gene>
    <name evidence="2" type="ORF">TrVE_jg2983</name>
</gene>
<organism evidence="2 3">
    <name type="scientific">Triparma verrucosa</name>
    <dbReference type="NCBI Taxonomy" id="1606542"/>
    <lineage>
        <taxon>Eukaryota</taxon>
        <taxon>Sar</taxon>
        <taxon>Stramenopiles</taxon>
        <taxon>Ochrophyta</taxon>
        <taxon>Bolidophyceae</taxon>
        <taxon>Parmales</taxon>
        <taxon>Triparmaceae</taxon>
        <taxon>Triparma</taxon>
    </lineage>
</organism>
<keyword evidence="3" id="KW-1185">Reference proteome</keyword>
<feature type="region of interest" description="Disordered" evidence="1">
    <location>
        <begin position="47"/>
        <end position="97"/>
    </location>
</feature>
<reference evidence="3" key="1">
    <citation type="journal article" date="2023" name="Commun. Biol.">
        <title>Genome analysis of Parmales, the sister group of diatoms, reveals the evolutionary specialization of diatoms from phago-mixotrophs to photoautotrophs.</title>
        <authorList>
            <person name="Ban H."/>
            <person name="Sato S."/>
            <person name="Yoshikawa S."/>
            <person name="Yamada K."/>
            <person name="Nakamura Y."/>
            <person name="Ichinomiya M."/>
            <person name="Sato N."/>
            <person name="Blanc-Mathieu R."/>
            <person name="Endo H."/>
            <person name="Kuwata A."/>
            <person name="Ogata H."/>
        </authorList>
    </citation>
    <scope>NUCLEOTIDE SEQUENCE [LARGE SCALE GENOMIC DNA]</scope>
    <source>
        <strain evidence="3">NIES 3699</strain>
    </source>
</reference>
<evidence type="ECO:0000313" key="3">
    <source>
        <dbReference type="Proteomes" id="UP001165160"/>
    </source>
</evidence>
<dbReference type="AlphaFoldDB" id="A0A9W7FFN3"/>
<comment type="caution">
    <text evidence="2">The sequence shown here is derived from an EMBL/GenBank/DDBJ whole genome shotgun (WGS) entry which is preliminary data.</text>
</comment>
<dbReference type="GO" id="GO:0030686">
    <property type="term" value="C:90S preribosome"/>
    <property type="evidence" value="ECO:0007669"/>
    <property type="project" value="TreeGrafter"/>
</dbReference>
<dbReference type="GO" id="GO:0005634">
    <property type="term" value="C:nucleus"/>
    <property type="evidence" value="ECO:0007669"/>
    <property type="project" value="TreeGrafter"/>
</dbReference>
<dbReference type="InterPro" id="IPR027417">
    <property type="entry name" value="P-loop_NTPase"/>
</dbReference>
<feature type="compositionally biased region" description="Polar residues" evidence="1">
    <location>
        <begin position="88"/>
        <end position="97"/>
    </location>
</feature>